<dbReference type="Proteomes" id="UP000189705">
    <property type="component" value="Unplaced"/>
</dbReference>
<feature type="compositionally biased region" description="Pro residues" evidence="7">
    <location>
        <begin position="626"/>
        <end position="650"/>
    </location>
</feature>
<feature type="compositionally biased region" description="Pro residues" evidence="7">
    <location>
        <begin position="773"/>
        <end position="784"/>
    </location>
</feature>
<feature type="region of interest" description="Disordered" evidence="7">
    <location>
        <begin position="1"/>
        <end position="61"/>
    </location>
</feature>
<feature type="domain" description="Pre-rRNA-processing protein RIX1 N-terminal" evidence="9">
    <location>
        <begin position="85"/>
        <end position="210"/>
    </location>
</feature>
<comment type="subcellular location">
    <subcellularLocation>
        <location evidence="2">Cytoplasm</location>
    </subcellularLocation>
    <subcellularLocation>
        <location evidence="1">Nucleus</location>
    </subcellularLocation>
</comment>
<keyword evidence="5" id="KW-0677">Repeat</keyword>
<keyword evidence="4" id="KW-0963">Cytoplasm</keyword>
<gene>
    <name evidence="11" type="primary">PELP1</name>
</gene>
<accession>A0A3Q0FKA0</accession>
<dbReference type="InterPro" id="IPR012980">
    <property type="entry name" value="PELP1_middle"/>
</dbReference>
<dbReference type="GO" id="GO:0005737">
    <property type="term" value="C:cytoplasm"/>
    <property type="evidence" value="ECO:0007669"/>
    <property type="project" value="UniProtKB-SubCell"/>
</dbReference>
<name>A0A3Q0FKA0_ALLSI</name>
<feature type="compositionally biased region" description="Basic and acidic residues" evidence="7">
    <location>
        <begin position="47"/>
        <end position="56"/>
    </location>
</feature>
<dbReference type="PANTHER" id="PTHR34105">
    <property type="entry name" value="PROLINE-, GLUTAMIC ACID- AND LEUCINE-RICH PROTEIN 1"/>
    <property type="match status" value="1"/>
</dbReference>
<sequence length="935" mass="99913">MGALNPHVLPLRPGLHEGRCDPAAQAPHRATTGASPAARPPPPALREPGRPVRGLRDSGAAAQQNAPALGGLVGVTSARLGCGKTRFEGLCLLSLLVQESPSDLFQQHCLAWLRSLQHLLQSQDPAATVALGVTVLRDLLLYSAQLPELARDISTNHIPGLLTSLLALKPECQLSTLEGTRACMTHYPRACGSLRDKLAAYFLARVDSKSPELQQLACKCYALLPRLGGGFPQGLPRRECWEQELHCILATLHGLLGTLYEGAETDPVPYEGPGVELLLPALQDGEPGCIPSLRARFAGLARCLRLMLSSEFGSPVTVPVQDILNLVCRALNISSKNISWFGDGPLKMLLLPSIHLESLDVLAALIVACGARLARWGSVLARLFSQVLDVWSGARDAPPGQEKPYSAVRSRLYQVLELWLQVAGAGGGVLQGSGPLSEALLGHMLSDIMPPTDSIKMRTGHHSLSEGGKPSAPKKPKLMEGAGDAPALHRKVDPAANSDVCQAALQALYRAVLLGGPLIKEEMHRRLQELVVPLLLRLSQDGGPTGSPYAHPACRLALHRLLLALLLAPAPAAAPPPLHCALRVFTQGQHDPSLEVSSFCAEALVICSAVARPRVPSLQLSLSRPSPTPPAQAPAPDIASPPPPAPPAPEPVEEPVVAVPPPPATAPSVPELPPTSLAEDDPAVININSSEEEEEEEEGFDEEEEEYFEDEEDDEEEEEEEEGFEEEEDEEEEDFEAELEEEELEEEDEEEEYEEDEGLSEEEEEDEEEGHSGPPPSVPTPVPPAADINKAPEPEDLIMEVEETPAPPEEEEEEDEEVVVMKTPALPQQEEEAGGGQEGAAGVPPPPLAVPVPEEAEPPALLPQPPQIEEVPPTSPEEGAGEGSAEARPPPGAPEEEVVVAIKEEVEEVDEAATMLADFIDCPPDDDKTPPETGS</sequence>
<dbReference type="GO" id="GO:0006364">
    <property type="term" value="P:rRNA processing"/>
    <property type="evidence" value="ECO:0007669"/>
    <property type="project" value="TreeGrafter"/>
</dbReference>
<evidence type="ECO:0000256" key="1">
    <source>
        <dbReference type="ARBA" id="ARBA00004123"/>
    </source>
</evidence>
<evidence type="ECO:0000313" key="10">
    <source>
        <dbReference type="Proteomes" id="UP000189705"/>
    </source>
</evidence>
<evidence type="ECO:0000256" key="5">
    <source>
        <dbReference type="ARBA" id="ARBA00022737"/>
    </source>
</evidence>
<comment type="similarity">
    <text evidence="3">Belongs to the RIX1/PELP1 family.</text>
</comment>
<feature type="compositionally biased region" description="Acidic residues" evidence="7">
    <location>
        <begin position="794"/>
        <end position="818"/>
    </location>
</feature>
<feature type="region of interest" description="Disordered" evidence="7">
    <location>
        <begin position="458"/>
        <end position="482"/>
    </location>
</feature>
<evidence type="ECO:0000313" key="11">
    <source>
        <dbReference type="RefSeq" id="XP_025048051.1"/>
    </source>
</evidence>
<dbReference type="RefSeq" id="XP_025048051.1">
    <property type="nucleotide sequence ID" value="XM_025192266.1"/>
</dbReference>
<dbReference type="KEGG" id="asn:102374442"/>
<dbReference type="Pfam" id="PF08166">
    <property type="entry name" value="PELP1_HEAT"/>
    <property type="match status" value="2"/>
</dbReference>
<feature type="compositionally biased region" description="Acidic residues" evidence="7">
    <location>
        <begin position="690"/>
        <end position="769"/>
    </location>
</feature>
<feature type="compositionally biased region" description="Pro residues" evidence="7">
    <location>
        <begin position="658"/>
        <end position="673"/>
    </location>
</feature>
<organism evidence="10 11">
    <name type="scientific">Alligator sinensis</name>
    <name type="common">Chinese alligator</name>
    <dbReference type="NCBI Taxonomy" id="38654"/>
    <lineage>
        <taxon>Eukaryota</taxon>
        <taxon>Metazoa</taxon>
        <taxon>Chordata</taxon>
        <taxon>Craniata</taxon>
        <taxon>Vertebrata</taxon>
        <taxon>Euteleostomi</taxon>
        <taxon>Archelosauria</taxon>
        <taxon>Archosauria</taxon>
        <taxon>Crocodylia</taxon>
        <taxon>Alligatoridae</taxon>
        <taxon>Alligatorinae</taxon>
        <taxon>Alligator</taxon>
    </lineage>
</organism>
<reference evidence="11" key="1">
    <citation type="submission" date="2025-08" db="UniProtKB">
        <authorList>
            <consortium name="RefSeq"/>
        </authorList>
    </citation>
    <scope>IDENTIFICATION</scope>
</reference>
<evidence type="ECO:0000256" key="6">
    <source>
        <dbReference type="ARBA" id="ARBA00023242"/>
    </source>
</evidence>
<proteinExistence type="inferred from homology"/>
<dbReference type="GO" id="GO:0005634">
    <property type="term" value="C:nucleus"/>
    <property type="evidence" value="ECO:0007669"/>
    <property type="project" value="UniProtKB-SubCell"/>
</dbReference>
<dbReference type="Pfam" id="PF08167">
    <property type="entry name" value="RIX1"/>
    <property type="match status" value="1"/>
</dbReference>
<dbReference type="InterPro" id="IPR012583">
    <property type="entry name" value="RIX1_N"/>
</dbReference>
<dbReference type="InParanoid" id="A0A3Q0FKA0"/>
<dbReference type="PANTHER" id="PTHR34105:SF1">
    <property type="entry name" value="PROLINE-, GLUTAMIC ACID- AND LEUCINE-RICH PROTEIN 1"/>
    <property type="match status" value="1"/>
</dbReference>
<dbReference type="GeneID" id="102374442"/>
<evidence type="ECO:0000256" key="4">
    <source>
        <dbReference type="ARBA" id="ARBA00022490"/>
    </source>
</evidence>
<evidence type="ECO:0000259" key="9">
    <source>
        <dbReference type="Pfam" id="PF08167"/>
    </source>
</evidence>
<keyword evidence="10" id="KW-1185">Reference proteome</keyword>
<feature type="domain" description="PELP1 middle" evidence="8">
    <location>
        <begin position="404"/>
        <end position="459"/>
    </location>
</feature>
<evidence type="ECO:0000256" key="7">
    <source>
        <dbReference type="SAM" id="MobiDB-lite"/>
    </source>
</evidence>
<dbReference type="AlphaFoldDB" id="A0A3Q0FKA0"/>
<dbReference type="STRING" id="38654.A0A3Q0FKA0"/>
<feature type="domain" description="PELP1 middle" evidence="8">
    <location>
        <begin position="548"/>
        <end position="621"/>
    </location>
</feature>
<feature type="region of interest" description="Disordered" evidence="7">
    <location>
        <begin position="620"/>
        <end position="898"/>
    </location>
</feature>
<keyword evidence="6" id="KW-0539">Nucleus</keyword>
<dbReference type="InterPro" id="IPR016024">
    <property type="entry name" value="ARM-type_fold"/>
</dbReference>
<evidence type="ECO:0000256" key="3">
    <source>
        <dbReference type="ARBA" id="ARBA00010511"/>
    </source>
</evidence>
<evidence type="ECO:0000256" key="2">
    <source>
        <dbReference type="ARBA" id="ARBA00004496"/>
    </source>
</evidence>
<protein>
    <submittedName>
        <fullName evidence="11">Proline-, glutamic acid- and leucine-rich protein 1</fullName>
    </submittedName>
</protein>
<dbReference type="CTD" id="27043"/>
<evidence type="ECO:0000259" key="8">
    <source>
        <dbReference type="Pfam" id="PF08166"/>
    </source>
</evidence>
<dbReference type="SUPFAM" id="SSF48371">
    <property type="entry name" value="ARM repeat"/>
    <property type="match status" value="1"/>
</dbReference>